<evidence type="ECO:0000256" key="7">
    <source>
        <dbReference type="ARBA" id="ARBA00023010"/>
    </source>
</evidence>
<feature type="domain" description="Tim10-like" evidence="11">
    <location>
        <begin position="12"/>
        <end position="74"/>
    </location>
</feature>
<evidence type="ECO:0000256" key="2">
    <source>
        <dbReference type="ARBA" id="ARBA00022448"/>
    </source>
</evidence>
<keyword evidence="4 10" id="KW-0472">Membrane</keyword>
<gene>
    <name evidence="12" type="primary">ABSGL_03021.1 scaffold 4097</name>
</gene>
<keyword evidence="10" id="KW-0143">Chaperone</keyword>
<dbReference type="GO" id="GO:0015031">
    <property type="term" value="P:protein transport"/>
    <property type="evidence" value="ECO:0007669"/>
    <property type="project" value="UniProtKB-KW"/>
</dbReference>
<keyword evidence="6 10" id="KW-0653">Protein transport</keyword>
<comment type="subunit">
    <text evidence="10">Heterohexamer.</text>
</comment>
<dbReference type="Proteomes" id="UP000078561">
    <property type="component" value="Unassembled WGS sequence"/>
</dbReference>
<dbReference type="FunCoup" id="A0A163J6Y7">
    <property type="interactions" value="491"/>
</dbReference>
<keyword evidence="8 10" id="KW-0496">Mitochondrion</keyword>
<evidence type="ECO:0000259" key="11">
    <source>
        <dbReference type="Pfam" id="PF02953"/>
    </source>
</evidence>
<name>A0A163J6Y7_ABSGL</name>
<keyword evidence="4 10" id="KW-0999">Mitochondrion inner membrane</keyword>
<dbReference type="GO" id="GO:0005743">
    <property type="term" value="C:mitochondrial inner membrane"/>
    <property type="evidence" value="ECO:0007669"/>
    <property type="project" value="UniProtKB-SubCell"/>
</dbReference>
<keyword evidence="5" id="KW-0862">Zinc</keyword>
<reference evidence="12" key="1">
    <citation type="submission" date="2016-04" db="EMBL/GenBank/DDBJ databases">
        <authorList>
            <person name="Evans L.H."/>
            <person name="Alamgir A."/>
            <person name="Owens N."/>
            <person name="Weber N.D."/>
            <person name="Virtaneva K."/>
            <person name="Barbian K."/>
            <person name="Babar A."/>
            <person name="Rosenke K."/>
        </authorList>
    </citation>
    <scope>NUCLEOTIDE SEQUENCE [LARGE SCALE GENOMIC DNA]</scope>
    <source>
        <strain evidence="12">CBS 101.48</strain>
    </source>
</reference>
<evidence type="ECO:0000256" key="10">
    <source>
        <dbReference type="RuleBase" id="RU367043"/>
    </source>
</evidence>
<evidence type="ECO:0000256" key="8">
    <source>
        <dbReference type="ARBA" id="ARBA00023128"/>
    </source>
</evidence>
<organism evidence="12">
    <name type="scientific">Absidia glauca</name>
    <name type="common">Pin mould</name>
    <dbReference type="NCBI Taxonomy" id="4829"/>
    <lineage>
        <taxon>Eukaryota</taxon>
        <taxon>Fungi</taxon>
        <taxon>Fungi incertae sedis</taxon>
        <taxon>Mucoromycota</taxon>
        <taxon>Mucoromycotina</taxon>
        <taxon>Mucoromycetes</taxon>
        <taxon>Mucorales</taxon>
        <taxon>Cunninghamellaceae</taxon>
        <taxon>Absidia</taxon>
    </lineage>
</organism>
<dbReference type="PANTHER" id="PTHR11038:SF16">
    <property type="entry name" value="MITOCHONDRIAL IMPORT INNER MEMBRANE TRANSLOCASE SUBUNIT TIM10"/>
    <property type="match status" value="1"/>
</dbReference>
<comment type="function">
    <text evidence="10">Mitochondrial intermembrane chaperone that participates in the import and insertion of some multi-pass transmembrane proteins into the mitochondrial inner membrane. Also required for the transfer of beta-barrel precursors from the TOM complex to the sorting and assembly machinery (SAM complex) of the outer membrane. Acts as a chaperone-like protein that protects the hydrophobic precursors from aggregation and guide them through the mitochondrial intermembrane space.</text>
</comment>
<evidence type="ECO:0000256" key="4">
    <source>
        <dbReference type="ARBA" id="ARBA00022792"/>
    </source>
</evidence>
<keyword evidence="7 10" id="KW-0811">Translocation</keyword>
<dbReference type="InterPro" id="IPR004217">
    <property type="entry name" value="Tim10-like"/>
</dbReference>
<comment type="similarity">
    <text evidence="1 10">Belongs to the small Tim family.</text>
</comment>
<proteinExistence type="inferred from homology"/>
<evidence type="ECO:0000313" key="13">
    <source>
        <dbReference type="Proteomes" id="UP000078561"/>
    </source>
</evidence>
<dbReference type="AlphaFoldDB" id="A0A163J6Y7"/>
<evidence type="ECO:0000313" key="12">
    <source>
        <dbReference type="EMBL" id="SAL97524.1"/>
    </source>
</evidence>
<evidence type="ECO:0000256" key="5">
    <source>
        <dbReference type="ARBA" id="ARBA00022833"/>
    </source>
</evidence>
<comment type="domain">
    <text evidence="10">The twin CX3C motif contains 4 conserved Cys residues that form 2 disulfide bonds in the mitochondrial intermembrane space.</text>
</comment>
<accession>A0A163J6Y7</accession>
<dbReference type="GO" id="GO:0045039">
    <property type="term" value="P:protein insertion into mitochondrial inner membrane"/>
    <property type="evidence" value="ECO:0007669"/>
    <property type="project" value="UniProtKB-ARBA"/>
</dbReference>
<evidence type="ECO:0000256" key="1">
    <source>
        <dbReference type="ARBA" id="ARBA00006720"/>
    </source>
</evidence>
<dbReference type="GO" id="GO:0046872">
    <property type="term" value="F:metal ion binding"/>
    <property type="evidence" value="ECO:0007669"/>
    <property type="project" value="UniProtKB-KW"/>
</dbReference>
<evidence type="ECO:0000256" key="6">
    <source>
        <dbReference type="ARBA" id="ARBA00022927"/>
    </source>
</evidence>
<keyword evidence="13" id="KW-1185">Reference proteome</keyword>
<dbReference type="InParanoid" id="A0A163J6Y7"/>
<dbReference type="InterPro" id="IPR035427">
    <property type="entry name" value="Tim10-like_dom_sf"/>
</dbReference>
<dbReference type="Gene3D" id="1.10.287.810">
    <property type="entry name" value="Mitochondrial import inner membrane translocase subunit tim13 like domains"/>
    <property type="match status" value="1"/>
</dbReference>
<dbReference type="OMA" id="ESCYSKC"/>
<evidence type="ECO:0000256" key="3">
    <source>
        <dbReference type="ARBA" id="ARBA00022723"/>
    </source>
</evidence>
<dbReference type="STRING" id="4829.A0A163J6Y7"/>
<dbReference type="OrthoDB" id="274922at2759"/>
<dbReference type="SUPFAM" id="SSF144122">
    <property type="entry name" value="Tim10-like"/>
    <property type="match status" value="1"/>
</dbReference>
<evidence type="ECO:0000256" key="9">
    <source>
        <dbReference type="ARBA" id="ARBA00023157"/>
    </source>
</evidence>
<dbReference type="PANTHER" id="PTHR11038">
    <property type="entry name" value="MITOCHONDRIAL IMPORT INNER MEMBRANE TRANSLOCASE SUBUNIT TIM10"/>
    <property type="match status" value="1"/>
</dbReference>
<keyword evidence="2 10" id="KW-0813">Transport</keyword>
<keyword evidence="3" id="KW-0479">Metal-binding</keyword>
<protein>
    <recommendedName>
        <fullName evidence="10">Mitochondrial import inner membrane translocase subunit</fullName>
    </recommendedName>
</protein>
<dbReference type="Pfam" id="PF02953">
    <property type="entry name" value="zf-Tim10_DDP"/>
    <property type="match status" value="1"/>
</dbReference>
<comment type="subcellular location">
    <subcellularLocation>
        <location evidence="10">Mitochondrion inner membrane</location>
        <topology evidence="10">Peripheral membrane protein</topology>
        <orientation evidence="10">Intermembrane side</orientation>
    </subcellularLocation>
</comment>
<sequence length="78" mass="8957">MRQQQAIDPQNIIMAEQELEMVTDLFNRISESCYSKCVNRQYEQNELSATESSCIDTCVGKFLEINTKVGEKMQTMGQ</sequence>
<keyword evidence="9 10" id="KW-1015">Disulfide bond</keyword>
<dbReference type="EMBL" id="LT551811">
    <property type="protein sequence ID" value="SAL97524.1"/>
    <property type="molecule type" value="Genomic_DNA"/>
</dbReference>